<dbReference type="EMBL" id="NBUC01000072">
    <property type="protein sequence ID" value="PLU03249.1"/>
    <property type="molecule type" value="Genomic_DNA"/>
</dbReference>
<dbReference type="Proteomes" id="UP001190825">
    <property type="component" value="Unassembled WGS sequence"/>
</dbReference>
<evidence type="ECO:0000313" key="1">
    <source>
        <dbReference type="EMBL" id="PLU03249.1"/>
    </source>
</evidence>
<proteinExistence type="predicted"/>
<name>A0ABX4TMC2_9HYPH</name>
<organism evidence="1 2">
    <name type="scientific">Sinorhizobium medicae</name>
    <dbReference type="NCBI Taxonomy" id="110321"/>
    <lineage>
        <taxon>Bacteria</taxon>
        <taxon>Pseudomonadati</taxon>
        <taxon>Pseudomonadota</taxon>
        <taxon>Alphaproteobacteria</taxon>
        <taxon>Hyphomicrobiales</taxon>
        <taxon>Rhizobiaceae</taxon>
        <taxon>Sinorhizobium/Ensifer group</taxon>
        <taxon>Sinorhizobium</taxon>
    </lineage>
</organism>
<evidence type="ECO:0000313" key="2">
    <source>
        <dbReference type="Proteomes" id="UP001190825"/>
    </source>
</evidence>
<gene>
    <name evidence="1" type="ORF">BMJ33_14590</name>
</gene>
<protein>
    <recommendedName>
        <fullName evidence="3">Secreted protein</fullName>
    </recommendedName>
</protein>
<keyword evidence="2" id="KW-1185">Reference proteome</keyword>
<reference evidence="1 2" key="1">
    <citation type="journal article" date="2018" name="FEMS Microbiol. Ecol.">
        <title>Co-invading symbiotic mutualists of Medicago polymorpha retain high ancestral diversity and contain diverse accessory genomes.</title>
        <authorList>
            <person name="Porter S.S."/>
            <person name="Faber-Hammond J.J."/>
            <person name="Friesen M.L."/>
        </authorList>
    </citation>
    <scope>NUCLEOTIDE SEQUENCE [LARGE SCALE GENOMIC DNA]</scope>
    <source>
        <strain evidence="1 2">Str16</strain>
    </source>
</reference>
<comment type="caution">
    <text evidence="1">The sequence shown here is derived from an EMBL/GenBank/DDBJ whole genome shotgun (WGS) entry which is preliminary data.</text>
</comment>
<accession>A0ABX4TMC2</accession>
<sequence length="77" mass="8725">MALDLAQNFLMKRQGLFLAFFFGVGTIAGNAGTLARKRPRTLLISRHEDSPFECVLKPRHSDRQIESYGELPSSFIR</sequence>
<evidence type="ECO:0008006" key="3">
    <source>
        <dbReference type="Google" id="ProtNLM"/>
    </source>
</evidence>